<feature type="transmembrane region" description="Helical" evidence="6">
    <location>
        <begin position="303"/>
        <end position="322"/>
    </location>
</feature>
<comment type="similarity">
    <text evidence="5">Belongs to the major facilitator superfamily. Phosphate:H(+) symporter (TC 2.A.1.9) family.</text>
</comment>
<feature type="transmembrane region" description="Helical" evidence="6">
    <location>
        <begin position="163"/>
        <end position="183"/>
    </location>
</feature>
<keyword evidence="2 6" id="KW-0812">Transmembrane</keyword>
<feature type="transmembrane region" description="Helical" evidence="6">
    <location>
        <begin position="134"/>
        <end position="156"/>
    </location>
</feature>
<evidence type="ECO:0000256" key="6">
    <source>
        <dbReference type="SAM" id="Phobius"/>
    </source>
</evidence>
<evidence type="ECO:0000256" key="4">
    <source>
        <dbReference type="ARBA" id="ARBA00023136"/>
    </source>
</evidence>
<evidence type="ECO:0000256" key="3">
    <source>
        <dbReference type="ARBA" id="ARBA00022989"/>
    </source>
</evidence>
<evidence type="ECO:0000313" key="8">
    <source>
        <dbReference type="EMBL" id="THG09576.1"/>
    </source>
</evidence>
<feature type="transmembrane region" description="Helical" evidence="6">
    <location>
        <begin position="263"/>
        <end position="282"/>
    </location>
</feature>
<feature type="transmembrane region" description="Helical" evidence="6">
    <location>
        <begin position="342"/>
        <end position="361"/>
    </location>
</feature>
<dbReference type="AlphaFoldDB" id="A0A4S4E2Z4"/>
<feature type="transmembrane region" description="Helical" evidence="6">
    <location>
        <begin position="195"/>
        <end position="219"/>
    </location>
</feature>
<sequence length="481" mass="53140">MAIAMIISSAKRKKEAREVDKRSQIAQKSLGINGMMFAKKRYAEKAQMKKTLEDAKEVIRNLWGPSEVNKAIEEFQSVNRNDDLESRWLELLEQPHSRVAFIGGALFILQQFAGINGVLYFSSLTFQDVGITSGALASLFVGLTNFAGALGALYLMDKRGRKTLLIGSYLGMAISMFLVVYAISSPIDEELGHNLSILGTVLYIFTFAIGSGPVTGIIIPELSSSRMRGKIMGFSFSVHWVCNFLVGLFFLELVEKFGVAPVYASFGAFSLLSAIFAYNFIIETKGRALGALYLMDKQGRKTLLNGSYLGMAILMFLVDYAISSPIDEELGHNLSILETVLYIFTFAIGSGPVTGIIIPELSSSRMRGKIRGFTFSVHWRRRKERFEKETGLAARDFNLERCALFGGETGSATATATATIECSKRKGFVLLFSSIWKKSDIRFLRSRKPQAILAGVVLKGLITLNGSRVLDLMLHEVPRAK</sequence>
<evidence type="ECO:0000256" key="2">
    <source>
        <dbReference type="ARBA" id="ARBA00022692"/>
    </source>
</evidence>
<feature type="transmembrane region" description="Helical" evidence="6">
    <location>
        <begin position="99"/>
        <end position="122"/>
    </location>
</feature>
<dbReference type="STRING" id="542762.A0A4S4E2Z4"/>
<dbReference type="InterPro" id="IPR005828">
    <property type="entry name" value="MFS_sugar_transport-like"/>
</dbReference>
<dbReference type="Gene3D" id="1.20.1250.20">
    <property type="entry name" value="MFS general substrate transporter like domains"/>
    <property type="match status" value="2"/>
</dbReference>
<keyword evidence="4 6" id="KW-0472">Membrane</keyword>
<evidence type="ECO:0000259" key="7">
    <source>
        <dbReference type="PROSITE" id="PS50850"/>
    </source>
</evidence>
<comment type="caution">
    <text evidence="8">The sequence shown here is derived from an EMBL/GenBank/DDBJ whole genome shotgun (WGS) entry which is preliminary data.</text>
</comment>
<dbReference type="GO" id="GO:0016020">
    <property type="term" value="C:membrane"/>
    <property type="evidence" value="ECO:0007669"/>
    <property type="project" value="UniProtKB-SubCell"/>
</dbReference>
<gene>
    <name evidence="8" type="ORF">TEA_022246</name>
</gene>
<dbReference type="Proteomes" id="UP000306102">
    <property type="component" value="Unassembled WGS sequence"/>
</dbReference>
<proteinExistence type="inferred from homology"/>
<dbReference type="InterPro" id="IPR045263">
    <property type="entry name" value="GLUT"/>
</dbReference>
<dbReference type="EMBL" id="SDRB02008430">
    <property type="protein sequence ID" value="THG09576.1"/>
    <property type="molecule type" value="Genomic_DNA"/>
</dbReference>
<comment type="subcellular location">
    <subcellularLocation>
        <location evidence="1">Membrane</location>
        <topology evidence="1">Multi-pass membrane protein</topology>
    </subcellularLocation>
</comment>
<feature type="domain" description="Major facilitator superfamily (MFS) profile" evidence="7">
    <location>
        <begin position="1"/>
        <end position="285"/>
    </location>
</feature>
<keyword evidence="9" id="KW-1185">Reference proteome</keyword>
<keyword evidence="3 6" id="KW-1133">Transmembrane helix</keyword>
<reference evidence="8 9" key="1">
    <citation type="journal article" date="2018" name="Proc. Natl. Acad. Sci. U.S.A.">
        <title>Draft genome sequence of Camellia sinensis var. sinensis provides insights into the evolution of the tea genome and tea quality.</title>
        <authorList>
            <person name="Wei C."/>
            <person name="Yang H."/>
            <person name="Wang S."/>
            <person name="Zhao J."/>
            <person name="Liu C."/>
            <person name="Gao L."/>
            <person name="Xia E."/>
            <person name="Lu Y."/>
            <person name="Tai Y."/>
            <person name="She G."/>
            <person name="Sun J."/>
            <person name="Cao H."/>
            <person name="Tong W."/>
            <person name="Gao Q."/>
            <person name="Li Y."/>
            <person name="Deng W."/>
            <person name="Jiang X."/>
            <person name="Wang W."/>
            <person name="Chen Q."/>
            <person name="Zhang S."/>
            <person name="Li H."/>
            <person name="Wu J."/>
            <person name="Wang P."/>
            <person name="Li P."/>
            <person name="Shi C."/>
            <person name="Zheng F."/>
            <person name="Jian J."/>
            <person name="Huang B."/>
            <person name="Shan D."/>
            <person name="Shi M."/>
            <person name="Fang C."/>
            <person name="Yue Y."/>
            <person name="Li F."/>
            <person name="Li D."/>
            <person name="Wei S."/>
            <person name="Han B."/>
            <person name="Jiang C."/>
            <person name="Yin Y."/>
            <person name="Xia T."/>
            <person name="Zhang Z."/>
            <person name="Bennetzen J.L."/>
            <person name="Zhao S."/>
            <person name="Wan X."/>
        </authorList>
    </citation>
    <scope>NUCLEOTIDE SEQUENCE [LARGE SCALE GENOMIC DNA]</scope>
    <source>
        <strain evidence="9">cv. Shuchazao</strain>
        <tissue evidence="8">Leaf</tissue>
    </source>
</reference>
<accession>A0A4S4E2Z4</accession>
<organism evidence="8 9">
    <name type="scientific">Camellia sinensis var. sinensis</name>
    <name type="common">China tea</name>
    <dbReference type="NCBI Taxonomy" id="542762"/>
    <lineage>
        <taxon>Eukaryota</taxon>
        <taxon>Viridiplantae</taxon>
        <taxon>Streptophyta</taxon>
        <taxon>Embryophyta</taxon>
        <taxon>Tracheophyta</taxon>
        <taxon>Spermatophyta</taxon>
        <taxon>Magnoliopsida</taxon>
        <taxon>eudicotyledons</taxon>
        <taxon>Gunneridae</taxon>
        <taxon>Pentapetalae</taxon>
        <taxon>asterids</taxon>
        <taxon>Ericales</taxon>
        <taxon>Theaceae</taxon>
        <taxon>Camellia</taxon>
    </lineage>
</organism>
<dbReference type="PANTHER" id="PTHR23503">
    <property type="entry name" value="SOLUTE CARRIER FAMILY 2"/>
    <property type="match status" value="1"/>
</dbReference>
<feature type="transmembrane region" description="Helical" evidence="6">
    <location>
        <begin position="231"/>
        <end position="251"/>
    </location>
</feature>
<evidence type="ECO:0000256" key="1">
    <source>
        <dbReference type="ARBA" id="ARBA00004141"/>
    </source>
</evidence>
<evidence type="ECO:0000256" key="5">
    <source>
        <dbReference type="ARBA" id="ARBA00044504"/>
    </source>
</evidence>
<dbReference type="InterPro" id="IPR020846">
    <property type="entry name" value="MFS_dom"/>
</dbReference>
<dbReference type="SUPFAM" id="SSF103473">
    <property type="entry name" value="MFS general substrate transporter"/>
    <property type="match status" value="2"/>
</dbReference>
<name>A0A4S4E2Z4_CAMSN</name>
<dbReference type="InterPro" id="IPR036259">
    <property type="entry name" value="MFS_trans_sf"/>
</dbReference>
<evidence type="ECO:0000313" key="9">
    <source>
        <dbReference type="Proteomes" id="UP000306102"/>
    </source>
</evidence>
<dbReference type="PROSITE" id="PS50850">
    <property type="entry name" value="MFS"/>
    <property type="match status" value="1"/>
</dbReference>
<protein>
    <recommendedName>
        <fullName evidence="7">Major facilitator superfamily (MFS) profile domain-containing protein</fullName>
    </recommendedName>
</protein>
<dbReference type="Pfam" id="PF00083">
    <property type="entry name" value="Sugar_tr"/>
    <property type="match status" value="2"/>
</dbReference>
<dbReference type="GO" id="GO:0015149">
    <property type="term" value="F:hexose transmembrane transporter activity"/>
    <property type="evidence" value="ECO:0007669"/>
    <property type="project" value="TreeGrafter"/>
</dbReference>
<dbReference type="PANTHER" id="PTHR23503:SF103">
    <property type="entry name" value="PLASTIDIC GLUCOSE TRANSPORTER 1-RELATED"/>
    <property type="match status" value="1"/>
</dbReference>